<proteinExistence type="predicted"/>
<dbReference type="EMBL" id="RCMV01000003">
    <property type="protein sequence ID" value="KAG3229282.1"/>
    <property type="molecule type" value="Genomic_DNA"/>
</dbReference>
<name>A0A329SHD3_9STRA</name>
<gene>
    <name evidence="6" type="ORF">PC110_g7512</name>
    <name evidence="1" type="ORF">PC113_g214</name>
    <name evidence="2" type="ORF">PC115_g317</name>
    <name evidence="3" type="ORF">PC117_g3755</name>
    <name evidence="4" type="ORF">PC118_g106</name>
    <name evidence="5" type="ORF">PC129_g235</name>
</gene>
<sequence length="116" mass="12767">MLMHVAAVAYEVQACYSGTNGDGTPYNVFVVESFTCVPENLCSTDTSTSSTNLGTLNIICTNDYMKEFQDLFGNSPSITMNHSAIMTAKLQAMSWDTLHPEIAKVHLGSQSLRWQH</sequence>
<dbReference type="Proteomes" id="UP000760860">
    <property type="component" value="Unassembled WGS sequence"/>
</dbReference>
<dbReference type="EMBL" id="RCMI01000003">
    <property type="protein sequence ID" value="KAG2944472.1"/>
    <property type="molecule type" value="Genomic_DNA"/>
</dbReference>
<dbReference type="EMBL" id="RCMG01000002">
    <property type="protein sequence ID" value="KAG2869426.1"/>
    <property type="molecule type" value="Genomic_DNA"/>
</dbReference>
<dbReference type="EMBL" id="RCML01000001">
    <property type="protein sequence ID" value="KAG3000763.1"/>
    <property type="molecule type" value="Genomic_DNA"/>
</dbReference>
<evidence type="ECO:0000313" key="7">
    <source>
        <dbReference type="Proteomes" id="UP000251314"/>
    </source>
</evidence>
<accession>A0A329SHD3</accession>
<comment type="caution">
    <text evidence="6">The sequence shown here is derived from an EMBL/GenBank/DDBJ whole genome shotgun (WGS) entry which is preliminary data.</text>
</comment>
<dbReference type="Proteomes" id="UP000774804">
    <property type="component" value="Unassembled WGS sequence"/>
</dbReference>
<evidence type="ECO:0000313" key="3">
    <source>
        <dbReference type="EMBL" id="KAG2951237.1"/>
    </source>
</evidence>
<evidence type="ECO:0000313" key="4">
    <source>
        <dbReference type="EMBL" id="KAG3000763.1"/>
    </source>
</evidence>
<dbReference type="EMBL" id="RCMK01000055">
    <property type="protein sequence ID" value="KAG2951237.1"/>
    <property type="molecule type" value="Genomic_DNA"/>
</dbReference>
<dbReference type="Proteomes" id="UP000735874">
    <property type="component" value="Unassembled WGS sequence"/>
</dbReference>
<dbReference type="EMBL" id="MJFZ01000146">
    <property type="protein sequence ID" value="RAW36204.1"/>
    <property type="molecule type" value="Genomic_DNA"/>
</dbReference>
<dbReference type="Proteomes" id="UP000697107">
    <property type="component" value="Unassembled WGS sequence"/>
</dbReference>
<reference evidence="6 7" key="1">
    <citation type="submission" date="2018-01" db="EMBL/GenBank/DDBJ databases">
        <title>Draft genome of the strawberry crown rot pathogen Phytophthora cactorum.</title>
        <authorList>
            <person name="Armitage A.D."/>
            <person name="Lysoe E."/>
            <person name="Nellist C.F."/>
            <person name="Harrison R.J."/>
            <person name="Brurberg M.B."/>
        </authorList>
    </citation>
    <scope>NUCLEOTIDE SEQUENCE [LARGE SCALE GENOMIC DNA]</scope>
    <source>
        <strain evidence="6 7">10300</strain>
    </source>
</reference>
<keyword evidence="7" id="KW-1185">Reference proteome</keyword>
<dbReference type="Proteomes" id="UP000736787">
    <property type="component" value="Unassembled WGS sequence"/>
</dbReference>
<evidence type="ECO:0000313" key="1">
    <source>
        <dbReference type="EMBL" id="KAG2869426.1"/>
    </source>
</evidence>
<dbReference type="STRING" id="29920.A0A329SHD3"/>
<protein>
    <submittedName>
        <fullName evidence="6">Uncharacterized protein</fullName>
    </submittedName>
</protein>
<evidence type="ECO:0000313" key="2">
    <source>
        <dbReference type="EMBL" id="KAG2944472.1"/>
    </source>
</evidence>
<evidence type="ECO:0000313" key="6">
    <source>
        <dbReference type="EMBL" id="RAW36204.1"/>
    </source>
</evidence>
<reference evidence="1" key="2">
    <citation type="submission" date="2018-10" db="EMBL/GenBank/DDBJ databases">
        <title>Effector identification in a new, highly contiguous assembly of the strawberry crown rot pathogen Phytophthora cactorum.</title>
        <authorList>
            <person name="Armitage A.D."/>
            <person name="Nellist C.F."/>
            <person name="Bates H."/>
            <person name="Vickerstaff R.J."/>
            <person name="Harrison R.J."/>
        </authorList>
    </citation>
    <scope>NUCLEOTIDE SEQUENCE</scope>
    <source>
        <strain evidence="1">15-7</strain>
        <strain evidence="2">4032</strain>
        <strain evidence="3">4040</strain>
        <strain evidence="4">P415</strain>
        <strain evidence="5">P421</strain>
    </source>
</reference>
<dbReference type="OrthoDB" id="10276975at2759"/>
<organism evidence="6 7">
    <name type="scientific">Phytophthora cactorum</name>
    <dbReference type="NCBI Taxonomy" id="29920"/>
    <lineage>
        <taxon>Eukaryota</taxon>
        <taxon>Sar</taxon>
        <taxon>Stramenopiles</taxon>
        <taxon>Oomycota</taxon>
        <taxon>Peronosporomycetes</taxon>
        <taxon>Peronosporales</taxon>
        <taxon>Peronosporaceae</taxon>
        <taxon>Phytophthora</taxon>
    </lineage>
</organism>
<dbReference type="AlphaFoldDB" id="A0A329SHD3"/>
<dbReference type="Proteomes" id="UP000251314">
    <property type="component" value="Unassembled WGS sequence"/>
</dbReference>
<dbReference type="VEuPathDB" id="FungiDB:PC110_g7512"/>
<evidence type="ECO:0000313" key="5">
    <source>
        <dbReference type="EMBL" id="KAG3229282.1"/>
    </source>
</evidence>